<dbReference type="GO" id="GO:0009424">
    <property type="term" value="C:bacterial-type flagellum hook"/>
    <property type="evidence" value="ECO:0007669"/>
    <property type="project" value="UniProtKB-UniRule"/>
</dbReference>
<protein>
    <recommendedName>
        <fullName evidence="5">Flagellar hook-associated protein 2</fullName>
        <shortName evidence="5">HAP2</shortName>
    </recommendedName>
    <alternativeName>
        <fullName evidence="5">Flagellar cap protein</fullName>
    </alternativeName>
</protein>
<keyword evidence="8" id="KW-0966">Cell projection</keyword>
<dbReference type="RefSeq" id="WP_067204440.1">
    <property type="nucleotide sequence ID" value="NZ_FLOC01000001.1"/>
</dbReference>
<evidence type="ECO:0000256" key="5">
    <source>
        <dbReference type="RuleBase" id="RU362066"/>
    </source>
</evidence>
<dbReference type="GO" id="GO:0071973">
    <property type="term" value="P:bacterial-type flagellum-dependent cell motility"/>
    <property type="evidence" value="ECO:0007669"/>
    <property type="project" value="TreeGrafter"/>
</dbReference>
<comment type="function">
    <text evidence="5">Required for morphogenesis and for the elongation of the flagellar filament by facilitating polymerization of the flagellin monomers at the tip of growing filament. Forms a capping structure, which prevents flagellin subunits (transported through the central channel of the flagellum) from leaking out without polymerization at the distal end.</text>
</comment>
<feature type="domain" description="Flagellar hook-associated protein 2 N-terminal" evidence="6">
    <location>
        <begin position="11"/>
        <end position="109"/>
    </location>
</feature>
<keyword evidence="3" id="KW-0175">Coiled coil</keyword>
<dbReference type="GO" id="GO:0005576">
    <property type="term" value="C:extracellular region"/>
    <property type="evidence" value="ECO:0007669"/>
    <property type="project" value="UniProtKB-SubCell"/>
</dbReference>
<proteinExistence type="inferred from homology"/>
<evidence type="ECO:0000259" key="7">
    <source>
        <dbReference type="Pfam" id="PF07195"/>
    </source>
</evidence>
<organism evidence="8 9">
    <name type="scientific">Marinomonas aquimarina</name>
    <dbReference type="NCBI Taxonomy" id="295068"/>
    <lineage>
        <taxon>Bacteria</taxon>
        <taxon>Pseudomonadati</taxon>
        <taxon>Pseudomonadota</taxon>
        <taxon>Gammaproteobacteria</taxon>
        <taxon>Oceanospirillales</taxon>
        <taxon>Oceanospirillaceae</taxon>
        <taxon>Marinomonas</taxon>
    </lineage>
</organism>
<evidence type="ECO:0000256" key="3">
    <source>
        <dbReference type="ARBA" id="ARBA00023054"/>
    </source>
</evidence>
<dbReference type="OrthoDB" id="5980200at2"/>
<evidence type="ECO:0000256" key="4">
    <source>
        <dbReference type="ARBA" id="ARBA00023143"/>
    </source>
</evidence>
<sequence length="486" mass="50427">MSIGGTLGVASGLALEDLVTQLVSAERTPKVKQLDSQKSSIDVSLSALSKIRSAMGNFQSSLDVLKSADSLMQRAATVSHPDDLTPFDVTTSGSASAGSYNISVEALASGTRATSADGSFTGSDAVVSTTDGVLTFGADGDSFDVDVTAGMTLSQLREAINDKSDNFGVSANIINTGDPAVGSKLVITSSITGDPATKELSITNNNAELDAVSTVASGGGTAMSVISSQQAHVKIDGVDAYSDSNTMENVIQNVSLNLKSETNGTAATLDVSTDTETVRGYIDDFISKYNSLVSAIQDQTKSGTASADGESFSGGGPLNGNSMIRGLRDQLNTDIVGAVEGADSSLNTLFALGISINDDGKMEIASTNAFGGQTGEERMTAALEGSFDKIAELFSGDNGIATRIESSLEYYTKSKGLFDSQEEVLKGQLESITQRREDLDQYISGYEETLRKRYAALDSVVASMSQTSSYLMSQLSSLPGFGGSSN</sequence>
<dbReference type="InterPro" id="IPR040026">
    <property type="entry name" value="FliD"/>
</dbReference>
<evidence type="ECO:0000256" key="2">
    <source>
        <dbReference type="ARBA" id="ARBA00011255"/>
    </source>
</evidence>
<dbReference type="GO" id="GO:0009421">
    <property type="term" value="C:bacterial-type flagellum filament cap"/>
    <property type="evidence" value="ECO:0007669"/>
    <property type="project" value="InterPro"/>
</dbReference>
<keyword evidence="8" id="KW-0969">Cilium</keyword>
<dbReference type="Pfam" id="PF02465">
    <property type="entry name" value="FliD_N"/>
    <property type="match status" value="1"/>
</dbReference>
<dbReference type="PANTHER" id="PTHR30288">
    <property type="entry name" value="FLAGELLAR CAP/ASSEMBLY PROTEIN FLID"/>
    <property type="match status" value="1"/>
</dbReference>
<evidence type="ECO:0000313" key="8">
    <source>
        <dbReference type="EMBL" id="SBS25503.1"/>
    </source>
</evidence>
<gene>
    <name evidence="8" type="primary">fliD</name>
    <name evidence="8" type="ORF">MAQ5080_00281</name>
</gene>
<evidence type="ECO:0000313" key="9">
    <source>
        <dbReference type="Proteomes" id="UP000092627"/>
    </source>
</evidence>
<name>A0A1A8T389_9GAMM</name>
<dbReference type="AlphaFoldDB" id="A0A1A8T389"/>
<comment type="subunit">
    <text evidence="2 5">Homopentamer.</text>
</comment>
<dbReference type="InterPro" id="IPR010810">
    <property type="entry name" value="Flagellin_hook_IN_motif"/>
</dbReference>
<reference evidence="8 9" key="1">
    <citation type="submission" date="2016-06" db="EMBL/GenBank/DDBJ databases">
        <authorList>
            <person name="Kjaerup R.B."/>
            <person name="Dalgaard T.S."/>
            <person name="Juul-Madsen H.R."/>
        </authorList>
    </citation>
    <scope>NUCLEOTIDE SEQUENCE [LARGE SCALE GENOMIC DNA]</scope>
    <source>
        <strain evidence="8 9">CECT 5080</strain>
    </source>
</reference>
<evidence type="ECO:0000259" key="6">
    <source>
        <dbReference type="Pfam" id="PF02465"/>
    </source>
</evidence>
<dbReference type="Pfam" id="PF07196">
    <property type="entry name" value="Flagellin_IN"/>
    <property type="match status" value="1"/>
</dbReference>
<dbReference type="PANTHER" id="PTHR30288:SF0">
    <property type="entry name" value="FLAGELLAR HOOK-ASSOCIATED PROTEIN 2"/>
    <property type="match status" value="1"/>
</dbReference>
<dbReference type="InterPro" id="IPR010809">
    <property type="entry name" value="FliD_C"/>
</dbReference>
<keyword evidence="4 5" id="KW-0975">Bacterial flagellum</keyword>
<feature type="domain" description="Flagellar hook-associated protein 2 C-terminal" evidence="7">
    <location>
        <begin position="229"/>
        <end position="465"/>
    </location>
</feature>
<comment type="similarity">
    <text evidence="1 5">Belongs to the FliD family.</text>
</comment>
<keyword evidence="8" id="KW-0282">Flagellum</keyword>
<keyword evidence="9" id="KW-1185">Reference proteome</keyword>
<dbReference type="InterPro" id="IPR003481">
    <property type="entry name" value="FliD_N"/>
</dbReference>
<dbReference type="Proteomes" id="UP000092627">
    <property type="component" value="Unassembled WGS sequence"/>
</dbReference>
<dbReference type="Pfam" id="PF07195">
    <property type="entry name" value="FliD_C"/>
    <property type="match status" value="1"/>
</dbReference>
<dbReference type="STRING" id="295068.MAQ5080_00281"/>
<comment type="subcellular location">
    <subcellularLocation>
        <location evidence="5">Secreted</location>
    </subcellularLocation>
    <subcellularLocation>
        <location evidence="5">Bacterial flagellum</location>
    </subcellularLocation>
</comment>
<dbReference type="GO" id="GO:0007155">
    <property type="term" value="P:cell adhesion"/>
    <property type="evidence" value="ECO:0007669"/>
    <property type="project" value="InterPro"/>
</dbReference>
<accession>A0A1A8T389</accession>
<evidence type="ECO:0000256" key="1">
    <source>
        <dbReference type="ARBA" id="ARBA00009764"/>
    </source>
</evidence>
<keyword evidence="5" id="KW-0964">Secreted</keyword>
<dbReference type="EMBL" id="FLOC01000001">
    <property type="protein sequence ID" value="SBS25503.1"/>
    <property type="molecule type" value="Genomic_DNA"/>
</dbReference>